<name>A0A8S5LMS3_9CAUD</name>
<dbReference type="EMBL" id="BK015876">
    <property type="protein sequence ID" value="DAD71119.1"/>
    <property type="molecule type" value="Genomic_DNA"/>
</dbReference>
<evidence type="ECO:0000313" key="1">
    <source>
        <dbReference type="EMBL" id="DAD71119.1"/>
    </source>
</evidence>
<sequence>MTLEQVALKANSIYKESMGRETVKEALAMIFIKSFNELLEAHTILEDIKYDRNLQQVVESRADEQDLKAMKELEKIVLAKGIDGKKVRYLINVAMSAKLAEQRITRGFCTLFMHALWALENIDLTKVSLKAKEIEQELLELTMKKAFERVYIASAELMKNSDENSLAYFYALYKVLSQYLISGLDINIDLDKQIDKFFNDYDEAYRKEFNGIK</sequence>
<accession>A0A8S5LMS3</accession>
<proteinExistence type="predicted"/>
<organism evidence="1">
    <name type="scientific">Podoviridae sp. ctiuS14</name>
    <dbReference type="NCBI Taxonomy" id="2827620"/>
    <lineage>
        <taxon>Viruses</taxon>
        <taxon>Duplodnaviria</taxon>
        <taxon>Heunggongvirae</taxon>
        <taxon>Uroviricota</taxon>
        <taxon>Caudoviricetes</taxon>
    </lineage>
</organism>
<reference evidence="1" key="1">
    <citation type="journal article" date="2021" name="Proc. Natl. Acad. Sci. U.S.A.">
        <title>A Catalog of Tens of Thousands of Viruses from Human Metagenomes Reveals Hidden Associations with Chronic Diseases.</title>
        <authorList>
            <person name="Tisza M.J."/>
            <person name="Buck C.B."/>
        </authorList>
    </citation>
    <scope>NUCLEOTIDE SEQUENCE</scope>
    <source>
        <strain evidence="1">CtiuS14</strain>
    </source>
</reference>
<protein>
    <submittedName>
        <fullName evidence="1">Uncharacterized protein</fullName>
    </submittedName>
</protein>